<name>A0A6J4GDH1_9FLAO</name>
<dbReference type="EMBL" id="CADCSU010000068">
    <property type="protein sequence ID" value="CAA9197280.1"/>
    <property type="molecule type" value="Genomic_DNA"/>
</dbReference>
<proteinExistence type="predicted"/>
<evidence type="ECO:0000313" key="2">
    <source>
        <dbReference type="Proteomes" id="UP000479938"/>
    </source>
</evidence>
<dbReference type="RefSeq" id="WP_232067321.1">
    <property type="nucleotide sequence ID" value="NZ_CADCSU010000068.1"/>
</dbReference>
<keyword evidence="2" id="KW-1185">Reference proteome</keyword>
<evidence type="ECO:0000313" key="1">
    <source>
        <dbReference type="EMBL" id="CAA9197280.1"/>
    </source>
</evidence>
<dbReference type="AlphaFoldDB" id="A0A6J4GDH1"/>
<sequence>MNEKNFEYLSDQLKYTGFGEALQMELKQKLHQQEPSFTLYHETYYEDRVARATLNFNKAKEGDLYFFNSYRVELQKENISDVLEQTFYMGKTGNITMKESYNLMMGRSVNKELASKEGHSYNAWVQIDFKSDENDNFKFKQYHQNYGYDLEVTLGKYPIKELTNDVFKEDLLRSLRKGNLHQVTFLNGTQETKLFIEANPQFKTIGIYDQDLKKLDNRHYKDIGQIEVVYEQVGEHKKKPAPSEQ</sequence>
<gene>
    <name evidence="1" type="ORF">FLA105534_01554</name>
</gene>
<reference evidence="1 2" key="1">
    <citation type="submission" date="2020-02" db="EMBL/GenBank/DDBJ databases">
        <authorList>
            <person name="Criscuolo A."/>
        </authorList>
    </citation>
    <scope>NUCLEOTIDE SEQUENCE [LARGE SCALE GENOMIC DNA]</scope>
    <source>
        <strain evidence="1">CIP105534</strain>
    </source>
</reference>
<accession>A0A6J4GDH1</accession>
<protein>
    <submittedName>
        <fullName evidence="1">Uncharacterized protein</fullName>
    </submittedName>
</protein>
<dbReference type="Proteomes" id="UP000479938">
    <property type="component" value="Unassembled WGS sequence"/>
</dbReference>
<organism evidence="1 2">
    <name type="scientific">Flavobacterium bizetiae</name>
    <dbReference type="NCBI Taxonomy" id="2704140"/>
    <lineage>
        <taxon>Bacteria</taxon>
        <taxon>Pseudomonadati</taxon>
        <taxon>Bacteroidota</taxon>
        <taxon>Flavobacteriia</taxon>
        <taxon>Flavobacteriales</taxon>
        <taxon>Flavobacteriaceae</taxon>
        <taxon>Flavobacterium</taxon>
    </lineage>
</organism>